<reference evidence="3" key="1">
    <citation type="submission" date="2022-07" db="EMBL/GenBank/DDBJ databases">
        <authorList>
            <person name="Trinca V."/>
            <person name="Uliana J.V.C."/>
            <person name="Torres T.T."/>
            <person name="Ward R.J."/>
            <person name="Monesi N."/>
        </authorList>
    </citation>
    <scope>NUCLEOTIDE SEQUENCE</scope>
    <source>
        <strain evidence="3">HSMRA1968</strain>
        <tissue evidence="3">Whole embryos</tissue>
    </source>
</reference>
<dbReference type="AlphaFoldDB" id="A0A9Q0S549"/>
<dbReference type="GO" id="GO:0016020">
    <property type="term" value="C:membrane"/>
    <property type="evidence" value="ECO:0007669"/>
    <property type="project" value="TreeGrafter"/>
</dbReference>
<proteinExistence type="predicted"/>
<dbReference type="GO" id="GO:1902936">
    <property type="term" value="F:phosphatidylinositol bisphosphate binding"/>
    <property type="evidence" value="ECO:0007669"/>
    <property type="project" value="TreeGrafter"/>
</dbReference>
<dbReference type="InterPro" id="IPR011074">
    <property type="entry name" value="CRAL/TRIO_N_dom"/>
</dbReference>
<protein>
    <submittedName>
        <fullName evidence="3">Alpha-tocopherol transfer protein-like</fullName>
    </submittedName>
</protein>
<dbReference type="InterPro" id="IPR001251">
    <property type="entry name" value="CRAL-TRIO_dom"/>
</dbReference>
<sequence length="359" mass="41498">MCCILINLMTILFLIMSIQRNKFFYSHAAGRRSKGDCLSFLISLTGAAMSHLQIRELSPEVALVAKTELNENPSKIGEDIEYLRKWLQMQQHIVPRTDDQFLVSFLRGCKYSYEKSKEKLDMYFTVRSAIPEFFYDRDPSYTNLKEAISRGVTLPLPIPEKYNSSRVMLIRHGVYDPQKLGIEDVMKVAYMINDILIMEDDFAIVCGQTILIDLRGLTLSHVGQCTPSIIKKMTHSIQEAYPVRQKGIHFVNPSSIFDAVFKIFYNFMSSKIKKRIFVHDSFESLYKHINKEILPTEYGGNAGSVQSIADEWQRKLMEKRDWFIDDGKYKTDESKRLVKSSKNEELFGTVGSFRKLEVD</sequence>
<dbReference type="InterPro" id="IPR036273">
    <property type="entry name" value="CRAL/TRIO_N_dom_sf"/>
</dbReference>
<gene>
    <name evidence="3" type="primary">TTPAL_0</name>
    <name evidence="3" type="ORF">Bhyg_01026</name>
</gene>
<dbReference type="Proteomes" id="UP001151699">
    <property type="component" value="Chromosome A"/>
</dbReference>
<dbReference type="SMART" id="SM01100">
    <property type="entry name" value="CRAL_TRIO_N"/>
    <property type="match status" value="1"/>
</dbReference>
<dbReference type="PANTHER" id="PTHR10174">
    <property type="entry name" value="ALPHA-TOCOPHEROL TRANSFER PROTEIN-RELATED"/>
    <property type="match status" value="1"/>
</dbReference>
<dbReference type="SUPFAM" id="SSF52087">
    <property type="entry name" value="CRAL/TRIO domain"/>
    <property type="match status" value="1"/>
</dbReference>
<dbReference type="PANTHER" id="PTHR10174:SF216">
    <property type="entry name" value="CRAL-TRIO DOMAIN-CONTAINING PROTEIN-RELATED"/>
    <property type="match status" value="1"/>
</dbReference>
<keyword evidence="1" id="KW-0732">Signal</keyword>
<dbReference type="PROSITE" id="PS50191">
    <property type="entry name" value="CRAL_TRIO"/>
    <property type="match status" value="1"/>
</dbReference>
<dbReference type="Gene3D" id="3.40.525.10">
    <property type="entry name" value="CRAL-TRIO lipid binding domain"/>
    <property type="match status" value="1"/>
</dbReference>
<dbReference type="EMBL" id="WJQU01000001">
    <property type="protein sequence ID" value="KAJ6645817.1"/>
    <property type="molecule type" value="Genomic_DNA"/>
</dbReference>
<name>A0A9Q0S549_9DIPT</name>
<dbReference type="SUPFAM" id="SSF46938">
    <property type="entry name" value="CRAL/TRIO N-terminal domain"/>
    <property type="match status" value="1"/>
</dbReference>
<dbReference type="Gene3D" id="1.10.8.20">
    <property type="entry name" value="N-terminal domain of phosphatidylinositol transfer protein sec14p"/>
    <property type="match status" value="1"/>
</dbReference>
<organism evidence="3 4">
    <name type="scientific">Pseudolycoriella hygida</name>
    <dbReference type="NCBI Taxonomy" id="35572"/>
    <lineage>
        <taxon>Eukaryota</taxon>
        <taxon>Metazoa</taxon>
        <taxon>Ecdysozoa</taxon>
        <taxon>Arthropoda</taxon>
        <taxon>Hexapoda</taxon>
        <taxon>Insecta</taxon>
        <taxon>Pterygota</taxon>
        <taxon>Neoptera</taxon>
        <taxon>Endopterygota</taxon>
        <taxon>Diptera</taxon>
        <taxon>Nematocera</taxon>
        <taxon>Sciaroidea</taxon>
        <taxon>Sciaridae</taxon>
        <taxon>Pseudolycoriella</taxon>
    </lineage>
</organism>
<feature type="domain" description="CRAL-TRIO" evidence="2">
    <location>
        <begin position="141"/>
        <end position="306"/>
    </location>
</feature>
<evidence type="ECO:0000259" key="2">
    <source>
        <dbReference type="PROSITE" id="PS50191"/>
    </source>
</evidence>
<keyword evidence="4" id="KW-1185">Reference proteome</keyword>
<dbReference type="OrthoDB" id="6682367at2759"/>
<evidence type="ECO:0000313" key="4">
    <source>
        <dbReference type="Proteomes" id="UP001151699"/>
    </source>
</evidence>
<dbReference type="CDD" id="cd00170">
    <property type="entry name" value="SEC14"/>
    <property type="match status" value="1"/>
</dbReference>
<dbReference type="SMART" id="SM00516">
    <property type="entry name" value="SEC14"/>
    <property type="match status" value="1"/>
</dbReference>
<dbReference type="Gene3D" id="1.20.5.1200">
    <property type="entry name" value="Alpha-tocopherol transfer"/>
    <property type="match status" value="1"/>
</dbReference>
<evidence type="ECO:0000313" key="3">
    <source>
        <dbReference type="EMBL" id="KAJ6645817.1"/>
    </source>
</evidence>
<dbReference type="InterPro" id="IPR036865">
    <property type="entry name" value="CRAL-TRIO_dom_sf"/>
</dbReference>
<feature type="signal peptide" evidence="1">
    <location>
        <begin position="1"/>
        <end position="20"/>
    </location>
</feature>
<feature type="chain" id="PRO_5040396645" evidence="1">
    <location>
        <begin position="21"/>
        <end position="359"/>
    </location>
</feature>
<evidence type="ECO:0000256" key="1">
    <source>
        <dbReference type="SAM" id="SignalP"/>
    </source>
</evidence>
<accession>A0A9Q0S549</accession>
<comment type="caution">
    <text evidence="3">The sequence shown here is derived from an EMBL/GenBank/DDBJ whole genome shotgun (WGS) entry which is preliminary data.</text>
</comment>
<dbReference type="Pfam" id="PF00650">
    <property type="entry name" value="CRAL_TRIO"/>
    <property type="match status" value="1"/>
</dbReference>